<organism evidence="2 3">
    <name type="scientific">Hibiscus sabdariffa</name>
    <name type="common">roselle</name>
    <dbReference type="NCBI Taxonomy" id="183260"/>
    <lineage>
        <taxon>Eukaryota</taxon>
        <taxon>Viridiplantae</taxon>
        <taxon>Streptophyta</taxon>
        <taxon>Embryophyta</taxon>
        <taxon>Tracheophyta</taxon>
        <taxon>Spermatophyta</taxon>
        <taxon>Magnoliopsida</taxon>
        <taxon>eudicotyledons</taxon>
        <taxon>Gunneridae</taxon>
        <taxon>Pentapetalae</taxon>
        <taxon>rosids</taxon>
        <taxon>malvids</taxon>
        <taxon>Malvales</taxon>
        <taxon>Malvaceae</taxon>
        <taxon>Malvoideae</taxon>
        <taxon>Hibiscus</taxon>
    </lineage>
</organism>
<gene>
    <name evidence="2" type="ORF">V6N12_000392</name>
</gene>
<name>A0ABR2BI22_9ROSI</name>
<evidence type="ECO:0000313" key="2">
    <source>
        <dbReference type="EMBL" id="KAK8506821.1"/>
    </source>
</evidence>
<reference evidence="2 3" key="1">
    <citation type="journal article" date="2024" name="G3 (Bethesda)">
        <title>Genome assembly of Hibiscus sabdariffa L. provides insights into metabolisms of medicinal natural products.</title>
        <authorList>
            <person name="Kim T."/>
        </authorList>
    </citation>
    <scope>NUCLEOTIDE SEQUENCE [LARGE SCALE GENOMIC DNA]</scope>
    <source>
        <strain evidence="2">TK-2024</strain>
        <tissue evidence="2">Old leaves</tissue>
    </source>
</reference>
<comment type="caution">
    <text evidence="2">The sequence shown here is derived from an EMBL/GenBank/DDBJ whole genome shotgun (WGS) entry which is preliminary data.</text>
</comment>
<sequence>MHGNDGMAIEISCVLALAVERPNQKQKELNKFYLGLALSSNFSFILSTLVSAMLQFSEWLKPCILARPTPPMDVLLLVLLIIGLLVLAHL</sequence>
<accession>A0ABR2BI22</accession>
<keyword evidence="1" id="KW-0812">Transmembrane</keyword>
<protein>
    <submittedName>
        <fullName evidence="2">Uncharacterized protein</fullName>
    </submittedName>
</protein>
<keyword evidence="3" id="KW-1185">Reference proteome</keyword>
<keyword evidence="1" id="KW-0472">Membrane</keyword>
<dbReference type="EMBL" id="JBBPBM010000113">
    <property type="protein sequence ID" value="KAK8506821.1"/>
    <property type="molecule type" value="Genomic_DNA"/>
</dbReference>
<feature type="transmembrane region" description="Helical" evidence="1">
    <location>
        <begin position="74"/>
        <end position="89"/>
    </location>
</feature>
<dbReference type="Proteomes" id="UP001472677">
    <property type="component" value="Unassembled WGS sequence"/>
</dbReference>
<keyword evidence="1" id="KW-1133">Transmembrane helix</keyword>
<feature type="transmembrane region" description="Helical" evidence="1">
    <location>
        <begin position="32"/>
        <end position="54"/>
    </location>
</feature>
<evidence type="ECO:0000313" key="3">
    <source>
        <dbReference type="Proteomes" id="UP001472677"/>
    </source>
</evidence>
<evidence type="ECO:0000256" key="1">
    <source>
        <dbReference type="SAM" id="Phobius"/>
    </source>
</evidence>
<proteinExistence type="predicted"/>